<dbReference type="Gene3D" id="1.20.1250.20">
    <property type="entry name" value="MFS general substrate transporter like domains"/>
    <property type="match status" value="2"/>
</dbReference>
<dbReference type="PANTHER" id="PTHR23121:SF9">
    <property type="entry name" value="SODIUM-DEPENDENT GLUCOSE TRANSPORTER 1"/>
    <property type="match status" value="1"/>
</dbReference>
<feature type="transmembrane region" description="Helical" evidence="5">
    <location>
        <begin position="100"/>
        <end position="119"/>
    </location>
</feature>
<feature type="transmembrane region" description="Helical" evidence="5">
    <location>
        <begin position="28"/>
        <end position="49"/>
    </location>
</feature>
<feature type="transmembrane region" description="Helical" evidence="5">
    <location>
        <begin position="69"/>
        <end position="88"/>
    </location>
</feature>
<comment type="caution">
    <text evidence="6">The sequence shown here is derived from an EMBL/GenBank/DDBJ whole genome shotgun (WGS) entry which is preliminary data.</text>
</comment>
<feature type="transmembrane region" description="Helical" evidence="5">
    <location>
        <begin position="463"/>
        <end position="482"/>
    </location>
</feature>
<feature type="transmembrane region" description="Helical" evidence="5">
    <location>
        <begin position="309"/>
        <end position="329"/>
    </location>
</feature>
<evidence type="ECO:0000256" key="5">
    <source>
        <dbReference type="SAM" id="Phobius"/>
    </source>
</evidence>
<keyword evidence="1 5" id="KW-0812">Transmembrane</keyword>
<evidence type="ECO:0000313" key="7">
    <source>
        <dbReference type="Proteomes" id="UP000355283"/>
    </source>
</evidence>
<evidence type="ECO:0000256" key="4">
    <source>
        <dbReference type="SAM" id="MobiDB-lite"/>
    </source>
</evidence>
<evidence type="ECO:0008006" key="8">
    <source>
        <dbReference type="Google" id="ProtNLM"/>
    </source>
</evidence>
<feature type="transmembrane region" description="Helical" evidence="5">
    <location>
        <begin position="192"/>
        <end position="210"/>
    </location>
</feature>
<keyword evidence="2 5" id="KW-1133">Transmembrane helix</keyword>
<dbReference type="PANTHER" id="PTHR23121">
    <property type="entry name" value="SODIUM-DEPENDENT GLUCOSE TRANSPORTER 1"/>
    <property type="match status" value="1"/>
</dbReference>
<name>A0A4D9D8I3_9STRA</name>
<dbReference type="Pfam" id="PF07690">
    <property type="entry name" value="MFS_1"/>
    <property type="match status" value="1"/>
</dbReference>
<dbReference type="GO" id="GO:0022857">
    <property type="term" value="F:transmembrane transporter activity"/>
    <property type="evidence" value="ECO:0007669"/>
    <property type="project" value="InterPro"/>
</dbReference>
<feature type="transmembrane region" description="Helical" evidence="5">
    <location>
        <begin position="341"/>
        <end position="360"/>
    </location>
</feature>
<evidence type="ECO:0000256" key="3">
    <source>
        <dbReference type="ARBA" id="ARBA00023136"/>
    </source>
</evidence>
<dbReference type="InterPro" id="IPR011701">
    <property type="entry name" value="MFS"/>
</dbReference>
<evidence type="ECO:0000256" key="1">
    <source>
        <dbReference type="ARBA" id="ARBA00022692"/>
    </source>
</evidence>
<feature type="region of interest" description="Disordered" evidence="4">
    <location>
        <begin position="230"/>
        <end position="267"/>
    </location>
</feature>
<proteinExistence type="predicted"/>
<sequence length="519" mass="54130">MYSEEIEEGVRRSVCRARPASYPRPARGVRLITVIACISFFSLGGLVGVTGPAIPSLTVHLGCRDETQLGSAFTCRGAGYLTGAVLASVLDTRCSKGKHLVVVMGSLLAGLATLGIVWTHVFSGFLVLMVLQGLGLGCVDTAANAVVLELWGGSPHVEPLMQAMHACFGIGAVASPAAVGALGYVLAFRLCAIIALLPLFLWAGGLMMVGTGRTGDGEVLWGEGTLPLLRDGAHHSEEGREEESRSSRKERETLPRPFRDREAGLGRPTSVPGAALAHAQAASPKPSIAPPASFPLASLPKSLQAGVSFFLLIYVGIEVGYGGWIATVLLRQGLTQSLRVASYSVSMFWGAITLGRLLAIPLATCLPPVPSLLLQLGLSTLGAICLLTFAFQTLWTAAGASVVFGLGLSSIFPTMMLLPEALGYQVTMWSTSTFLVGACLGEGIIPMGIGWLMGSKGFGTGSFAWAMAAACLALWVLAGCFFSRWRVRAWTGCPPGRGGGEGGEQARIGEDAETVPGPA</sequence>
<keyword evidence="3 5" id="KW-0472">Membrane</keyword>
<dbReference type="OrthoDB" id="18420at2759"/>
<organism evidence="6 7">
    <name type="scientific">Nannochloropsis salina CCMP1776</name>
    <dbReference type="NCBI Taxonomy" id="1027361"/>
    <lineage>
        <taxon>Eukaryota</taxon>
        <taxon>Sar</taxon>
        <taxon>Stramenopiles</taxon>
        <taxon>Ochrophyta</taxon>
        <taxon>Eustigmatophyceae</taxon>
        <taxon>Eustigmatales</taxon>
        <taxon>Monodopsidaceae</taxon>
        <taxon>Microchloropsis</taxon>
        <taxon>Microchloropsis salina</taxon>
    </lineage>
</organism>
<dbReference type="SUPFAM" id="SSF103473">
    <property type="entry name" value="MFS general substrate transporter"/>
    <property type="match status" value="1"/>
</dbReference>
<accession>A0A4D9D8I3</accession>
<evidence type="ECO:0000313" key="6">
    <source>
        <dbReference type="EMBL" id="TFJ87902.1"/>
    </source>
</evidence>
<feature type="transmembrane region" description="Helical" evidence="5">
    <location>
        <begin position="372"/>
        <end position="391"/>
    </location>
</feature>
<feature type="region of interest" description="Disordered" evidence="4">
    <location>
        <begin position="496"/>
        <end position="519"/>
    </location>
</feature>
<dbReference type="Proteomes" id="UP000355283">
    <property type="component" value="Unassembled WGS sequence"/>
</dbReference>
<dbReference type="AlphaFoldDB" id="A0A4D9D8I3"/>
<dbReference type="EMBL" id="SDOX01000005">
    <property type="protein sequence ID" value="TFJ87902.1"/>
    <property type="molecule type" value="Genomic_DNA"/>
</dbReference>
<feature type="transmembrane region" description="Helical" evidence="5">
    <location>
        <begin position="163"/>
        <end position="186"/>
    </location>
</feature>
<keyword evidence="7" id="KW-1185">Reference proteome</keyword>
<protein>
    <recommendedName>
        <fullName evidence="8">Major facilitator superfamily (MFS) profile domain-containing protein</fullName>
    </recommendedName>
</protein>
<evidence type="ECO:0000256" key="2">
    <source>
        <dbReference type="ARBA" id="ARBA00022989"/>
    </source>
</evidence>
<feature type="transmembrane region" description="Helical" evidence="5">
    <location>
        <begin position="397"/>
        <end position="418"/>
    </location>
</feature>
<feature type="compositionally biased region" description="Basic and acidic residues" evidence="4">
    <location>
        <begin position="231"/>
        <end position="264"/>
    </location>
</feature>
<dbReference type="InterPro" id="IPR036259">
    <property type="entry name" value="MFS_trans_sf"/>
</dbReference>
<gene>
    <name evidence="6" type="ORF">NSK_001248</name>
</gene>
<reference evidence="6 7" key="1">
    <citation type="submission" date="2019-01" db="EMBL/GenBank/DDBJ databases">
        <title>Nuclear Genome Assembly of the Microalgal Biofuel strain Nannochloropsis salina CCMP1776.</title>
        <authorList>
            <person name="Hovde B."/>
        </authorList>
    </citation>
    <scope>NUCLEOTIDE SEQUENCE [LARGE SCALE GENOMIC DNA]</scope>
    <source>
        <strain evidence="6 7">CCMP1776</strain>
    </source>
</reference>